<dbReference type="STRING" id="1817821.A2717_01500"/>
<feature type="domain" description="Response regulatory" evidence="3">
    <location>
        <begin position="5"/>
        <end position="121"/>
    </location>
</feature>
<dbReference type="InterPro" id="IPR011006">
    <property type="entry name" value="CheY-like_superfamily"/>
</dbReference>
<dbReference type="EMBL" id="MFEH01000001">
    <property type="protein sequence ID" value="OGE74204.1"/>
    <property type="molecule type" value="Genomic_DNA"/>
</dbReference>
<comment type="caution">
    <text evidence="2">Lacks conserved residue(s) required for the propagation of feature annotation.</text>
</comment>
<dbReference type="SMART" id="SM00448">
    <property type="entry name" value="REC"/>
    <property type="match status" value="1"/>
</dbReference>
<sequence>MTKKKILVVDDDLVQKDLYLQVFKDKGYDVTGANDGLEGLDIALKFKPDLVFSGIIMPRMDGFEFVRNLRNNAIMAEVPVILFSHLGREEDKKKAEKFTKVTFMIKGLAGPNVILTKVKELLDKKNEKLEDKTT</sequence>
<accession>A0A1F5N9C3</accession>
<protein>
    <recommendedName>
        <fullName evidence="3">Response regulatory domain-containing protein</fullName>
    </recommendedName>
</protein>
<dbReference type="PANTHER" id="PTHR44591:SF3">
    <property type="entry name" value="RESPONSE REGULATORY DOMAIN-CONTAINING PROTEIN"/>
    <property type="match status" value="1"/>
</dbReference>
<dbReference type="GO" id="GO:0000160">
    <property type="term" value="P:phosphorelay signal transduction system"/>
    <property type="evidence" value="ECO:0007669"/>
    <property type="project" value="InterPro"/>
</dbReference>
<dbReference type="InterPro" id="IPR001789">
    <property type="entry name" value="Sig_transdc_resp-reg_receiver"/>
</dbReference>
<evidence type="ECO:0000313" key="5">
    <source>
        <dbReference type="Proteomes" id="UP000177610"/>
    </source>
</evidence>
<organism evidence="4 5">
    <name type="scientific">Candidatus Doudnabacteria bacterium RIFCSPHIGHO2_01_FULL_41_86</name>
    <dbReference type="NCBI Taxonomy" id="1817821"/>
    <lineage>
        <taxon>Bacteria</taxon>
        <taxon>Candidatus Doudnaibacteriota</taxon>
    </lineage>
</organism>
<dbReference type="PROSITE" id="PS50110">
    <property type="entry name" value="RESPONSE_REGULATORY"/>
    <property type="match status" value="1"/>
</dbReference>
<dbReference type="Proteomes" id="UP000177610">
    <property type="component" value="Unassembled WGS sequence"/>
</dbReference>
<dbReference type="Gene3D" id="3.40.50.2300">
    <property type="match status" value="1"/>
</dbReference>
<gene>
    <name evidence="4" type="ORF">A2717_01500</name>
</gene>
<keyword evidence="1" id="KW-0597">Phosphoprotein</keyword>
<dbReference type="PANTHER" id="PTHR44591">
    <property type="entry name" value="STRESS RESPONSE REGULATOR PROTEIN 1"/>
    <property type="match status" value="1"/>
</dbReference>
<evidence type="ECO:0000259" key="3">
    <source>
        <dbReference type="PROSITE" id="PS50110"/>
    </source>
</evidence>
<dbReference type="InterPro" id="IPR050595">
    <property type="entry name" value="Bact_response_regulator"/>
</dbReference>
<evidence type="ECO:0000256" key="2">
    <source>
        <dbReference type="PROSITE-ProRule" id="PRU00169"/>
    </source>
</evidence>
<evidence type="ECO:0000256" key="1">
    <source>
        <dbReference type="ARBA" id="ARBA00022553"/>
    </source>
</evidence>
<dbReference type="Pfam" id="PF00072">
    <property type="entry name" value="Response_reg"/>
    <property type="match status" value="1"/>
</dbReference>
<proteinExistence type="predicted"/>
<evidence type="ECO:0000313" key="4">
    <source>
        <dbReference type="EMBL" id="OGE74204.1"/>
    </source>
</evidence>
<dbReference type="AlphaFoldDB" id="A0A1F5N9C3"/>
<comment type="caution">
    <text evidence="4">The sequence shown here is derived from an EMBL/GenBank/DDBJ whole genome shotgun (WGS) entry which is preliminary data.</text>
</comment>
<name>A0A1F5N9C3_9BACT</name>
<dbReference type="SUPFAM" id="SSF52172">
    <property type="entry name" value="CheY-like"/>
    <property type="match status" value="1"/>
</dbReference>
<reference evidence="4 5" key="1">
    <citation type="journal article" date="2016" name="Nat. Commun.">
        <title>Thousands of microbial genomes shed light on interconnected biogeochemical processes in an aquifer system.</title>
        <authorList>
            <person name="Anantharaman K."/>
            <person name="Brown C.T."/>
            <person name="Hug L.A."/>
            <person name="Sharon I."/>
            <person name="Castelle C.J."/>
            <person name="Probst A.J."/>
            <person name="Thomas B.C."/>
            <person name="Singh A."/>
            <person name="Wilkins M.J."/>
            <person name="Karaoz U."/>
            <person name="Brodie E.L."/>
            <person name="Williams K.H."/>
            <person name="Hubbard S.S."/>
            <person name="Banfield J.F."/>
        </authorList>
    </citation>
    <scope>NUCLEOTIDE SEQUENCE [LARGE SCALE GENOMIC DNA]</scope>
</reference>